<dbReference type="Proteomes" id="UP000199029">
    <property type="component" value="Unassembled WGS sequence"/>
</dbReference>
<name>A0A1I5YVF8_HYMAR</name>
<organism evidence="2 3">
    <name type="scientific">Hymenobacter arizonensis</name>
    <name type="common">Siccationidurans arizonensis</name>
    <dbReference type="NCBI Taxonomy" id="1227077"/>
    <lineage>
        <taxon>Bacteria</taxon>
        <taxon>Pseudomonadati</taxon>
        <taxon>Bacteroidota</taxon>
        <taxon>Cytophagia</taxon>
        <taxon>Cytophagales</taxon>
        <taxon>Hymenobacteraceae</taxon>
        <taxon>Hymenobacter</taxon>
    </lineage>
</organism>
<sequence>MKLHFRSYLCILMASAGLLAGCSKSPVTPEAAKAELLVGHWELTQTDGGPTGGIQAAAPDEKHEIVFTNNKATFIRNGVATASPSYTLFQANSYVNRCPQTFLAYGRRSGQEKEFIERITSTELVIVEDYADGLGYYYKRR</sequence>
<protein>
    <recommendedName>
        <fullName evidence="4">Lipocalin-like domain-containing protein</fullName>
    </recommendedName>
</protein>
<gene>
    <name evidence="2" type="ORF">SAMN04515668_2473</name>
</gene>
<keyword evidence="1" id="KW-0732">Signal</keyword>
<evidence type="ECO:0000256" key="1">
    <source>
        <dbReference type="SAM" id="SignalP"/>
    </source>
</evidence>
<reference evidence="3" key="1">
    <citation type="submission" date="2016-10" db="EMBL/GenBank/DDBJ databases">
        <authorList>
            <person name="Varghese N."/>
            <person name="Submissions S."/>
        </authorList>
    </citation>
    <scope>NUCLEOTIDE SEQUENCE [LARGE SCALE GENOMIC DNA]</scope>
    <source>
        <strain evidence="3">OR362-8,ATCC BAA-1266,JCM 13504</strain>
    </source>
</reference>
<keyword evidence="3" id="KW-1185">Reference proteome</keyword>
<proteinExistence type="predicted"/>
<accession>A0A1I5YVF8</accession>
<feature type="signal peptide" evidence="1">
    <location>
        <begin position="1"/>
        <end position="20"/>
    </location>
</feature>
<evidence type="ECO:0008006" key="4">
    <source>
        <dbReference type="Google" id="ProtNLM"/>
    </source>
</evidence>
<evidence type="ECO:0000313" key="3">
    <source>
        <dbReference type="Proteomes" id="UP000199029"/>
    </source>
</evidence>
<feature type="chain" id="PRO_5011653583" description="Lipocalin-like domain-containing protein" evidence="1">
    <location>
        <begin position="21"/>
        <end position="141"/>
    </location>
</feature>
<dbReference type="RefSeq" id="WP_092673375.1">
    <property type="nucleotide sequence ID" value="NZ_FOXS01000003.1"/>
</dbReference>
<dbReference type="AlphaFoldDB" id="A0A1I5YVF8"/>
<dbReference type="PROSITE" id="PS51257">
    <property type="entry name" value="PROKAR_LIPOPROTEIN"/>
    <property type="match status" value="1"/>
</dbReference>
<evidence type="ECO:0000313" key="2">
    <source>
        <dbReference type="EMBL" id="SFQ48172.1"/>
    </source>
</evidence>
<dbReference type="EMBL" id="FOXS01000003">
    <property type="protein sequence ID" value="SFQ48172.1"/>
    <property type="molecule type" value="Genomic_DNA"/>
</dbReference>
<dbReference type="STRING" id="1227077.SAMN04515668_2473"/>
<dbReference type="OrthoDB" id="1118927at2"/>